<dbReference type="CDD" id="cd01300">
    <property type="entry name" value="YtcJ_like"/>
    <property type="match status" value="1"/>
</dbReference>
<keyword evidence="3" id="KW-1185">Reference proteome</keyword>
<comment type="caution">
    <text evidence="2">The sequence shown here is derived from an EMBL/GenBank/DDBJ whole genome shotgun (WGS) entry which is preliminary data.</text>
</comment>
<dbReference type="InterPro" id="IPR013108">
    <property type="entry name" value="Amidohydro_3"/>
</dbReference>
<sequence length="555" mass="60919">MRALVNGKIWQWADASSSVSGPFAQWMTVSDDGRIVSVGSGALPPADETEDLHGALVVPGLHDSHIHVSMLGESAEWLDLAGCGSYGEFADRLRRYDAQYPDKAWVVGLGWAQDELSSDARYPSRHDIDAVIKDRPVILHRACWHIAVVNTKALEIAGVDLGAKSHEVEHGAIDVDEKGATGILREDAVQLVEKHANEPSLDLRVKYFKNALEKCLRSGLTAVHTNDEDAWRMYTKLQAEEGLPLRVYLTPSIHELDKPTTPQPGACDGLLSCHRMKIFSDGSLGAETAALRVPYKGTRNKGILMNSDEDLIRKISDANKAGYRVEIHAIGDRAAEQVLAALKTVNVGPQQRPILTHCQILGEDLIAQMREQGVIGNIQPSFTVTDAAYVRKRLQDDVIPFSYCWKRMLDNGVVCAGGSDAPIETCNPFQGIYDSIYRCKPNQPEDAFLPQEQLSFDEALALYTKGGAFAAMEENILGQISPGCHADFVVLRKDVTQDHAALVTPDLVESVWVNGKKTYQYDPTSVALKGSTHDLSNSLLPGKNGPMRVCRCCRR</sequence>
<accession>A0A8T1WF39</accession>
<feature type="domain" description="Amidohydrolase 3" evidence="1">
    <location>
        <begin position="48"/>
        <end position="519"/>
    </location>
</feature>
<dbReference type="PANTHER" id="PTHR22642:SF2">
    <property type="entry name" value="PROTEIN LONG AFTER FAR-RED 3"/>
    <property type="match status" value="1"/>
</dbReference>
<dbReference type="OrthoDB" id="3501663at2759"/>
<protein>
    <recommendedName>
        <fullName evidence="1">Amidohydrolase 3 domain-containing protein</fullName>
    </recommendedName>
</protein>
<evidence type="ECO:0000313" key="2">
    <source>
        <dbReference type="EMBL" id="KAG7390800.1"/>
    </source>
</evidence>
<dbReference type="InterPro" id="IPR033932">
    <property type="entry name" value="YtcJ-like"/>
</dbReference>
<organism evidence="2 3">
    <name type="scientific">Phytophthora pseudosyringae</name>
    <dbReference type="NCBI Taxonomy" id="221518"/>
    <lineage>
        <taxon>Eukaryota</taxon>
        <taxon>Sar</taxon>
        <taxon>Stramenopiles</taxon>
        <taxon>Oomycota</taxon>
        <taxon>Peronosporomycetes</taxon>
        <taxon>Peronosporales</taxon>
        <taxon>Peronosporaceae</taxon>
        <taxon>Phytophthora</taxon>
    </lineage>
</organism>
<evidence type="ECO:0000259" key="1">
    <source>
        <dbReference type="Pfam" id="PF07969"/>
    </source>
</evidence>
<name>A0A8T1WF39_9STRA</name>
<dbReference type="AlphaFoldDB" id="A0A8T1WF39"/>
<dbReference type="EMBL" id="JAGDFM010000027">
    <property type="protein sequence ID" value="KAG7390800.1"/>
    <property type="molecule type" value="Genomic_DNA"/>
</dbReference>
<gene>
    <name evidence="2" type="ORF">PHYPSEUDO_006622</name>
</gene>
<dbReference type="Pfam" id="PF07969">
    <property type="entry name" value="Amidohydro_3"/>
    <property type="match status" value="1"/>
</dbReference>
<dbReference type="Proteomes" id="UP000694044">
    <property type="component" value="Unassembled WGS sequence"/>
</dbReference>
<reference evidence="2" key="1">
    <citation type="submission" date="2021-02" db="EMBL/GenBank/DDBJ databases">
        <authorList>
            <person name="Palmer J.M."/>
        </authorList>
    </citation>
    <scope>NUCLEOTIDE SEQUENCE</scope>
    <source>
        <strain evidence="2">SCRP734</strain>
    </source>
</reference>
<dbReference type="PANTHER" id="PTHR22642">
    <property type="entry name" value="IMIDAZOLONEPROPIONASE"/>
    <property type="match status" value="1"/>
</dbReference>
<proteinExistence type="predicted"/>
<evidence type="ECO:0000313" key="3">
    <source>
        <dbReference type="Proteomes" id="UP000694044"/>
    </source>
</evidence>